<evidence type="ECO:0000313" key="2">
    <source>
        <dbReference type="Proteomes" id="UP001528912"/>
    </source>
</evidence>
<dbReference type="RefSeq" id="WP_277193160.1">
    <property type="nucleotide sequence ID" value="NZ_JAROAV010000043.1"/>
</dbReference>
<dbReference type="EMBL" id="JAROAV010000043">
    <property type="protein sequence ID" value="MDF8265902.1"/>
    <property type="molecule type" value="Genomic_DNA"/>
</dbReference>
<dbReference type="PANTHER" id="PTHR18901">
    <property type="entry name" value="2-DEOXYGLUCOSE-6-PHOSPHATE PHOSPHATASE 2"/>
    <property type="match status" value="1"/>
</dbReference>
<name>A0ABT6CC76_9MICO</name>
<evidence type="ECO:0000313" key="1">
    <source>
        <dbReference type="EMBL" id="MDF8265902.1"/>
    </source>
</evidence>
<dbReference type="CDD" id="cd07505">
    <property type="entry name" value="HAD_BPGM-like"/>
    <property type="match status" value="1"/>
</dbReference>
<sequence>MAHRTTAPPAVDRAAGAGERLPAAVLWDMDGTLVDTEPFWIAEEHDLVESYGGRWTDELAHECVGNPLLVSAQIIRDNSPVTLEPHEIVERLLGGVVRRMREHVPWRPGAQDLLKALAAQDVPCALVTMSYASFAQVLIDAVPGGTFVEVITGDSVTHGKPHPEPYLAAAAALGVQPADCVAIEDSPPGVRSAVAAGVPTLAVPHVVEIPAMEGAVQIDTLAGLTPSDLVRLSLAR</sequence>
<dbReference type="Proteomes" id="UP001528912">
    <property type="component" value="Unassembled WGS sequence"/>
</dbReference>
<dbReference type="PANTHER" id="PTHR18901:SF38">
    <property type="entry name" value="PSEUDOURIDINE-5'-PHOSPHATASE"/>
    <property type="match status" value="1"/>
</dbReference>
<organism evidence="1 2">
    <name type="scientific">Luteipulveratus flavus</name>
    <dbReference type="NCBI Taxonomy" id="3031728"/>
    <lineage>
        <taxon>Bacteria</taxon>
        <taxon>Bacillati</taxon>
        <taxon>Actinomycetota</taxon>
        <taxon>Actinomycetes</taxon>
        <taxon>Micrococcales</taxon>
        <taxon>Dermacoccaceae</taxon>
        <taxon>Luteipulveratus</taxon>
    </lineage>
</organism>
<dbReference type="NCBIfam" id="TIGR01509">
    <property type="entry name" value="HAD-SF-IA-v3"/>
    <property type="match status" value="1"/>
</dbReference>
<dbReference type="InterPro" id="IPR006439">
    <property type="entry name" value="HAD-SF_hydro_IA"/>
</dbReference>
<gene>
    <name evidence="1" type="ORF">P4R38_16770</name>
</gene>
<dbReference type="Gene3D" id="3.40.50.1000">
    <property type="entry name" value="HAD superfamily/HAD-like"/>
    <property type="match status" value="1"/>
</dbReference>
<dbReference type="SUPFAM" id="SSF56784">
    <property type="entry name" value="HAD-like"/>
    <property type="match status" value="1"/>
</dbReference>
<proteinExistence type="predicted"/>
<protein>
    <submittedName>
        <fullName evidence="1">HAD family phosphatase</fullName>
    </submittedName>
</protein>
<accession>A0ABT6CC76</accession>
<dbReference type="Pfam" id="PF00702">
    <property type="entry name" value="Hydrolase"/>
    <property type="match status" value="1"/>
</dbReference>
<dbReference type="SFLD" id="SFLDS00003">
    <property type="entry name" value="Haloacid_Dehalogenase"/>
    <property type="match status" value="1"/>
</dbReference>
<dbReference type="InterPro" id="IPR023198">
    <property type="entry name" value="PGP-like_dom2"/>
</dbReference>
<reference evidence="1 2" key="1">
    <citation type="submission" date="2023-03" db="EMBL/GenBank/DDBJ databases">
        <title>YIM 133296 draft genome.</title>
        <authorList>
            <person name="Xiong L."/>
        </authorList>
    </citation>
    <scope>NUCLEOTIDE SEQUENCE [LARGE SCALE GENOMIC DNA]</scope>
    <source>
        <strain evidence="1 2">YIM 133296</strain>
    </source>
</reference>
<dbReference type="Gene3D" id="1.10.150.240">
    <property type="entry name" value="Putative phosphatase, domain 2"/>
    <property type="match status" value="1"/>
</dbReference>
<keyword evidence="2" id="KW-1185">Reference proteome</keyword>
<dbReference type="InterPro" id="IPR036412">
    <property type="entry name" value="HAD-like_sf"/>
</dbReference>
<dbReference type="SFLD" id="SFLDG01129">
    <property type="entry name" value="C1.5:_HAD__Beta-PGM__Phosphata"/>
    <property type="match status" value="1"/>
</dbReference>
<comment type="caution">
    <text evidence="1">The sequence shown here is derived from an EMBL/GenBank/DDBJ whole genome shotgun (WGS) entry which is preliminary data.</text>
</comment>
<dbReference type="InterPro" id="IPR023214">
    <property type="entry name" value="HAD_sf"/>
</dbReference>